<keyword evidence="5 7" id="KW-0378">Hydrolase</keyword>
<dbReference type="AlphaFoldDB" id="A0A554X824"/>
<accession>A0A554X824</accession>
<dbReference type="Pfam" id="PF02130">
    <property type="entry name" value="YbeY"/>
    <property type="match status" value="1"/>
</dbReference>
<dbReference type="GO" id="GO:0005737">
    <property type="term" value="C:cytoplasm"/>
    <property type="evidence" value="ECO:0007669"/>
    <property type="project" value="UniProtKB-SubCell"/>
</dbReference>
<comment type="subcellular location">
    <subcellularLocation>
        <location evidence="7">Cytoplasm</location>
    </subcellularLocation>
</comment>
<dbReference type="Gene3D" id="3.40.390.30">
    <property type="entry name" value="Metalloproteases ('zincins'), catalytic domain"/>
    <property type="match status" value="1"/>
</dbReference>
<dbReference type="NCBIfam" id="TIGR00043">
    <property type="entry name" value="rRNA maturation RNase YbeY"/>
    <property type="match status" value="1"/>
</dbReference>
<evidence type="ECO:0000256" key="7">
    <source>
        <dbReference type="HAMAP-Rule" id="MF_00009"/>
    </source>
</evidence>
<feature type="binding site" evidence="7">
    <location>
        <position position="120"/>
    </location>
    <ligand>
        <name>Zn(2+)</name>
        <dbReference type="ChEBI" id="CHEBI:29105"/>
        <note>catalytic</note>
    </ligand>
</feature>
<evidence type="ECO:0000256" key="2">
    <source>
        <dbReference type="ARBA" id="ARBA00022722"/>
    </source>
</evidence>
<keyword evidence="7" id="KW-0963">Cytoplasm</keyword>
<feature type="binding site" evidence="7">
    <location>
        <position position="126"/>
    </location>
    <ligand>
        <name>Zn(2+)</name>
        <dbReference type="ChEBI" id="CHEBI:29105"/>
        <note>catalytic</note>
    </ligand>
</feature>
<dbReference type="GO" id="GO:0006364">
    <property type="term" value="P:rRNA processing"/>
    <property type="evidence" value="ECO:0007669"/>
    <property type="project" value="UniProtKB-UniRule"/>
</dbReference>
<dbReference type="Proteomes" id="UP000318542">
    <property type="component" value="Unassembled WGS sequence"/>
</dbReference>
<dbReference type="SUPFAM" id="SSF55486">
    <property type="entry name" value="Metalloproteases ('zincins'), catalytic domain"/>
    <property type="match status" value="1"/>
</dbReference>
<evidence type="ECO:0000256" key="3">
    <source>
        <dbReference type="ARBA" id="ARBA00022723"/>
    </source>
</evidence>
<comment type="similarity">
    <text evidence="1 7">Belongs to the endoribonuclease YbeY family.</text>
</comment>
<sequence length="156" mass="17360">MTVMTLPPLTLSLQFARFDGVATHRAALPRHAVARWLRHALQRPGELTVRIVDAEEGRTLNRDYRHKDYATNVLTFDYAHEPVVLADLVLCAPVVAREAAEQGKPLQAHYAHLLVHGALHAQGWDHETSAADAEAMEAREIEILARLGFANPYAAR</sequence>
<keyword evidence="2 7" id="KW-0540">Nuclease</keyword>
<evidence type="ECO:0000313" key="8">
    <source>
        <dbReference type="EMBL" id="TSE31981.1"/>
    </source>
</evidence>
<keyword evidence="7" id="KW-0698">rRNA processing</keyword>
<evidence type="ECO:0000313" key="9">
    <source>
        <dbReference type="Proteomes" id="UP000318542"/>
    </source>
</evidence>
<keyword evidence="7" id="KW-0690">Ribosome biogenesis</keyword>
<comment type="function">
    <text evidence="7">Single strand-specific metallo-endoribonuclease involved in late-stage 70S ribosome quality control and in maturation of the 3' terminus of the 16S rRNA.</text>
</comment>
<dbReference type="GO" id="GO:0004222">
    <property type="term" value="F:metalloendopeptidase activity"/>
    <property type="evidence" value="ECO:0007669"/>
    <property type="project" value="InterPro"/>
</dbReference>
<evidence type="ECO:0000256" key="5">
    <source>
        <dbReference type="ARBA" id="ARBA00022801"/>
    </source>
</evidence>
<keyword evidence="4 7" id="KW-0255">Endonuclease</keyword>
<evidence type="ECO:0000256" key="6">
    <source>
        <dbReference type="ARBA" id="ARBA00022833"/>
    </source>
</evidence>
<comment type="caution">
    <text evidence="8">The sequence shown here is derived from an EMBL/GenBank/DDBJ whole genome shotgun (WGS) entry which is preliminary data.</text>
</comment>
<dbReference type="InterPro" id="IPR020549">
    <property type="entry name" value="YbeY_CS"/>
</dbReference>
<name>A0A554X824_9BURK</name>
<dbReference type="HAMAP" id="MF_00009">
    <property type="entry name" value="Endoribonucl_YbeY"/>
    <property type="match status" value="1"/>
</dbReference>
<gene>
    <name evidence="7 8" type="primary">ybeY</name>
    <name evidence="8" type="ORF">Tther_00183</name>
</gene>
<dbReference type="PANTHER" id="PTHR46986">
    <property type="entry name" value="ENDORIBONUCLEASE YBEY, CHLOROPLASTIC"/>
    <property type="match status" value="1"/>
</dbReference>
<proteinExistence type="inferred from homology"/>
<dbReference type="PROSITE" id="PS01306">
    <property type="entry name" value="UPF0054"/>
    <property type="match status" value="1"/>
</dbReference>
<organism evidence="8 9">
    <name type="scientific">Tepidimonas thermarum</name>
    <dbReference type="NCBI Taxonomy" id="335431"/>
    <lineage>
        <taxon>Bacteria</taxon>
        <taxon>Pseudomonadati</taxon>
        <taxon>Pseudomonadota</taxon>
        <taxon>Betaproteobacteria</taxon>
        <taxon>Burkholderiales</taxon>
        <taxon>Tepidimonas</taxon>
    </lineage>
</organism>
<dbReference type="GO" id="GO:0008270">
    <property type="term" value="F:zinc ion binding"/>
    <property type="evidence" value="ECO:0007669"/>
    <property type="project" value="UniProtKB-UniRule"/>
</dbReference>
<evidence type="ECO:0000256" key="4">
    <source>
        <dbReference type="ARBA" id="ARBA00022759"/>
    </source>
</evidence>
<dbReference type="EMBL" id="VJOL01000002">
    <property type="protein sequence ID" value="TSE31981.1"/>
    <property type="molecule type" value="Genomic_DNA"/>
</dbReference>
<keyword evidence="9" id="KW-1185">Reference proteome</keyword>
<dbReference type="InterPro" id="IPR023091">
    <property type="entry name" value="MetalPrtase_cat_dom_sf_prd"/>
</dbReference>
<keyword evidence="3 7" id="KW-0479">Metal-binding</keyword>
<feature type="binding site" evidence="7">
    <location>
        <position position="116"/>
    </location>
    <ligand>
        <name>Zn(2+)</name>
        <dbReference type="ChEBI" id="CHEBI:29105"/>
        <note>catalytic</note>
    </ligand>
</feature>
<evidence type="ECO:0000256" key="1">
    <source>
        <dbReference type="ARBA" id="ARBA00010875"/>
    </source>
</evidence>
<dbReference type="PANTHER" id="PTHR46986:SF1">
    <property type="entry name" value="ENDORIBONUCLEASE YBEY, CHLOROPLASTIC"/>
    <property type="match status" value="1"/>
</dbReference>
<comment type="cofactor">
    <cofactor evidence="7">
        <name>Zn(2+)</name>
        <dbReference type="ChEBI" id="CHEBI:29105"/>
    </cofactor>
    <text evidence="7">Binds 1 zinc ion.</text>
</comment>
<protein>
    <recommendedName>
        <fullName evidence="7">Endoribonuclease YbeY</fullName>
        <ecNumber evidence="7">3.1.-.-</ecNumber>
    </recommendedName>
</protein>
<reference evidence="8 9" key="1">
    <citation type="submission" date="2019-07" db="EMBL/GenBank/DDBJ databases">
        <title>Tepidimonas thermarum AA-1 draft genome.</title>
        <authorList>
            <person name="Da Costa M.S."/>
            <person name="Froufe H.J.C."/>
            <person name="Egas C."/>
            <person name="Albuquerque L."/>
        </authorList>
    </citation>
    <scope>NUCLEOTIDE SEQUENCE [LARGE SCALE GENOMIC DNA]</scope>
    <source>
        <strain evidence="8 9">AA-1</strain>
    </source>
</reference>
<keyword evidence="6 7" id="KW-0862">Zinc</keyword>
<dbReference type="InterPro" id="IPR002036">
    <property type="entry name" value="YbeY"/>
</dbReference>
<dbReference type="GO" id="GO:0004521">
    <property type="term" value="F:RNA endonuclease activity"/>
    <property type="evidence" value="ECO:0007669"/>
    <property type="project" value="UniProtKB-UniRule"/>
</dbReference>
<dbReference type="EC" id="3.1.-.-" evidence="7"/>